<dbReference type="InterPro" id="IPR011009">
    <property type="entry name" value="Kinase-like_dom_sf"/>
</dbReference>
<dbReference type="InterPro" id="IPR008271">
    <property type="entry name" value="Ser/Thr_kinase_AS"/>
</dbReference>
<dbReference type="PROSITE" id="PS00108">
    <property type="entry name" value="PROTEIN_KINASE_ST"/>
    <property type="match status" value="1"/>
</dbReference>
<accession>A0A6C0AHJ4</accession>
<sequence length="266" mass="30886">MIGEGGYGCVYLGNHCEGRMQGASKVVNHADALREIANGKRIRKIPEYQHYFVPVESSCVVHSPHYRKTCHALDYMYHNDYTVLTFPYIPTVPTVFDRSVFVQMLPHLSKLVKAKMIHFDLKAENVLLTPKPLLIDFGLSIDMKKINLRDDFFIYGPKQCVWPIEVHLLCYAMDHRFTPTSIEKVCREVYQHNPFLEDLDECIQHYSFLSTCTGKEAVRRLLHGWKTWDLYALTLLLFHTEEVDALRPNLHYDPKKRLSISASRLA</sequence>
<proteinExistence type="predicted"/>
<reference evidence="2" key="1">
    <citation type="journal article" date="2020" name="Nature">
        <title>Giant virus diversity and host interactions through global metagenomics.</title>
        <authorList>
            <person name="Schulz F."/>
            <person name="Roux S."/>
            <person name="Paez-Espino D."/>
            <person name="Jungbluth S."/>
            <person name="Walsh D.A."/>
            <person name="Denef V.J."/>
            <person name="McMahon K.D."/>
            <person name="Konstantinidis K.T."/>
            <person name="Eloe-Fadrosh E.A."/>
            <person name="Kyrpides N.C."/>
            <person name="Woyke T."/>
        </authorList>
    </citation>
    <scope>NUCLEOTIDE SEQUENCE</scope>
    <source>
        <strain evidence="2">GVMAG-S-1035118-87</strain>
    </source>
</reference>
<dbReference type="SMART" id="SM00220">
    <property type="entry name" value="S_TKc"/>
    <property type="match status" value="1"/>
</dbReference>
<evidence type="ECO:0000259" key="1">
    <source>
        <dbReference type="PROSITE" id="PS50011"/>
    </source>
</evidence>
<dbReference type="GO" id="GO:0004672">
    <property type="term" value="F:protein kinase activity"/>
    <property type="evidence" value="ECO:0007669"/>
    <property type="project" value="InterPro"/>
</dbReference>
<dbReference type="GO" id="GO:0005524">
    <property type="term" value="F:ATP binding"/>
    <property type="evidence" value="ECO:0007669"/>
    <property type="project" value="InterPro"/>
</dbReference>
<protein>
    <recommendedName>
        <fullName evidence="1">Protein kinase domain-containing protein</fullName>
    </recommendedName>
</protein>
<dbReference type="InterPro" id="IPR000719">
    <property type="entry name" value="Prot_kinase_dom"/>
</dbReference>
<evidence type="ECO:0000313" key="2">
    <source>
        <dbReference type="EMBL" id="QHS79116.1"/>
    </source>
</evidence>
<feature type="domain" description="Protein kinase" evidence="1">
    <location>
        <begin position="1"/>
        <end position="266"/>
    </location>
</feature>
<dbReference type="PROSITE" id="PS50011">
    <property type="entry name" value="PROTEIN_KINASE_DOM"/>
    <property type="match status" value="1"/>
</dbReference>
<dbReference type="Pfam" id="PF00069">
    <property type="entry name" value="Pkinase"/>
    <property type="match status" value="1"/>
</dbReference>
<dbReference type="SUPFAM" id="SSF56112">
    <property type="entry name" value="Protein kinase-like (PK-like)"/>
    <property type="match status" value="1"/>
</dbReference>
<dbReference type="Gene3D" id="1.10.510.10">
    <property type="entry name" value="Transferase(Phosphotransferase) domain 1"/>
    <property type="match status" value="1"/>
</dbReference>
<dbReference type="AlphaFoldDB" id="A0A6C0AHJ4"/>
<dbReference type="EMBL" id="MN740626">
    <property type="protein sequence ID" value="QHS79116.1"/>
    <property type="molecule type" value="Genomic_DNA"/>
</dbReference>
<organism evidence="2">
    <name type="scientific">viral metagenome</name>
    <dbReference type="NCBI Taxonomy" id="1070528"/>
    <lineage>
        <taxon>unclassified sequences</taxon>
        <taxon>metagenomes</taxon>
        <taxon>organismal metagenomes</taxon>
    </lineage>
</organism>
<name>A0A6C0AHJ4_9ZZZZ</name>